<dbReference type="GO" id="GO:0005125">
    <property type="term" value="F:cytokine activity"/>
    <property type="evidence" value="ECO:0007669"/>
    <property type="project" value="UniProtKB-KW"/>
</dbReference>
<accession>A0AAD9VGU4</accession>
<protein>
    <recommendedName>
        <fullName evidence="7">THD domain-containing protein</fullName>
    </recommendedName>
</protein>
<keyword evidence="6" id="KW-1133">Transmembrane helix</keyword>
<evidence type="ECO:0000256" key="3">
    <source>
        <dbReference type="ARBA" id="ARBA00022514"/>
    </source>
</evidence>
<comment type="subcellular location">
    <subcellularLocation>
        <location evidence="1">Membrane</location>
    </subcellularLocation>
</comment>
<dbReference type="SUPFAM" id="SSF49842">
    <property type="entry name" value="TNF-like"/>
    <property type="match status" value="2"/>
</dbReference>
<dbReference type="AlphaFoldDB" id="A0AAD9VGU4"/>
<evidence type="ECO:0000256" key="2">
    <source>
        <dbReference type="ARBA" id="ARBA00008670"/>
    </source>
</evidence>
<dbReference type="PROSITE" id="PS50049">
    <property type="entry name" value="THD_2"/>
    <property type="match status" value="2"/>
</dbReference>
<feature type="region of interest" description="Disordered" evidence="5">
    <location>
        <begin position="61"/>
        <end position="90"/>
    </location>
</feature>
<dbReference type="InterPro" id="IPR008983">
    <property type="entry name" value="Tumour_necrosis_fac-like_dom"/>
</dbReference>
<evidence type="ECO:0000313" key="8">
    <source>
        <dbReference type="EMBL" id="KAK2573437.1"/>
    </source>
</evidence>
<dbReference type="GO" id="GO:0005164">
    <property type="term" value="F:tumor necrosis factor receptor binding"/>
    <property type="evidence" value="ECO:0007669"/>
    <property type="project" value="InterPro"/>
</dbReference>
<proteinExistence type="inferred from homology"/>
<reference evidence="8" key="2">
    <citation type="journal article" date="2023" name="Science">
        <title>Genomic signatures of disease resistance in endangered staghorn corals.</title>
        <authorList>
            <person name="Vollmer S.V."/>
            <person name="Selwyn J.D."/>
            <person name="Despard B.A."/>
            <person name="Roesel C.L."/>
        </authorList>
    </citation>
    <scope>NUCLEOTIDE SEQUENCE</scope>
    <source>
        <strain evidence="8">K2</strain>
    </source>
</reference>
<feature type="domain" description="THD" evidence="7">
    <location>
        <begin position="96"/>
        <end position="227"/>
    </location>
</feature>
<keyword evidence="6" id="KW-0812">Transmembrane</keyword>
<evidence type="ECO:0000313" key="9">
    <source>
        <dbReference type="Proteomes" id="UP001249851"/>
    </source>
</evidence>
<dbReference type="SMART" id="SM00207">
    <property type="entry name" value="TNF"/>
    <property type="match status" value="2"/>
</dbReference>
<keyword evidence="3" id="KW-0202">Cytokine</keyword>
<feature type="compositionally biased region" description="Polar residues" evidence="5">
    <location>
        <begin position="72"/>
        <end position="90"/>
    </location>
</feature>
<evidence type="ECO:0000256" key="4">
    <source>
        <dbReference type="ARBA" id="ARBA00023136"/>
    </source>
</evidence>
<comment type="similarity">
    <text evidence="2">Belongs to the tumor necrosis factor family.</text>
</comment>
<reference evidence="8" key="1">
    <citation type="journal article" date="2023" name="G3 (Bethesda)">
        <title>Whole genome assembly and annotation of the endangered Caribbean coral Acropora cervicornis.</title>
        <authorList>
            <person name="Selwyn J.D."/>
            <person name="Vollmer S.V."/>
        </authorList>
    </citation>
    <scope>NUCLEOTIDE SEQUENCE</scope>
    <source>
        <strain evidence="8">K2</strain>
    </source>
</reference>
<dbReference type="PROSITE" id="PS51257">
    <property type="entry name" value="PROKAR_LIPOPROTEIN"/>
    <property type="match status" value="1"/>
</dbReference>
<dbReference type="PANTHER" id="PTHR11471:SF13">
    <property type="entry name" value="TNF FAMILY PROFILE DOMAIN-CONTAINING PROTEIN"/>
    <property type="match status" value="1"/>
</dbReference>
<dbReference type="Proteomes" id="UP001249851">
    <property type="component" value="Unassembled WGS sequence"/>
</dbReference>
<dbReference type="Pfam" id="PF00229">
    <property type="entry name" value="TNF"/>
    <property type="match status" value="2"/>
</dbReference>
<name>A0AAD9VGU4_ACRCE</name>
<comment type="caution">
    <text evidence="8">The sequence shown here is derived from an EMBL/GenBank/DDBJ whole genome shotgun (WGS) entry which is preliminary data.</text>
</comment>
<organism evidence="8 9">
    <name type="scientific">Acropora cervicornis</name>
    <name type="common">Staghorn coral</name>
    <dbReference type="NCBI Taxonomy" id="6130"/>
    <lineage>
        <taxon>Eukaryota</taxon>
        <taxon>Metazoa</taxon>
        <taxon>Cnidaria</taxon>
        <taxon>Anthozoa</taxon>
        <taxon>Hexacorallia</taxon>
        <taxon>Scleractinia</taxon>
        <taxon>Astrocoeniina</taxon>
        <taxon>Acroporidae</taxon>
        <taxon>Acropora</taxon>
    </lineage>
</organism>
<dbReference type="InterPro" id="IPR006052">
    <property type="entry name" value="TNF_dom"/>
</dbReference>
<dbReference type="Gene3D" id="2.60.120.40">
    <property type="match status" value="2"/>
</dbReference>
<gene>
    <name evidence="8" type="ORF">P5673_001089</name>
</gene>
<keyword evidence="4 6" id="KW-0472">Membrane</keyword>
<evidence type="ECO:0000256" key="1">
    <source>
        <dbReference type="ARBA" id="ARBA00004370"/>
    </source>
</evidence>
<sequence>MDKEPNQRRAHFVPIILCCFLLACSGIVYGIYTYREISWLKEQIRLHHKVIVALQERAHTSDFQGPPERSQFRGNTVGSNTKTSTGMPVTTMHSTDSAHVVGYGQLIENPRTMVNRITNWKLGHISGNMKFVENSFLEIGTTGYHFVYSQLFYCEGDTLFMGHYTFINDKSVMRSISSVADKNRKYNTNYQGAVFFLTKGDRISVRIPFKKCFSMNRETSYFGAFLITPVVNVTDSSTTAFLFCVREIFVLHSRVGDQQSKITSLESVTEEIQRRIAESNISSDDISKVEVTEESLDQKEDQSADSAHIVGCGDHINPSTVHQITNWRLGHISGNMKFVSDSFLLIGTPGYYFIYSQLFYYAGDTLFMGHYTYINEVQVMRSISSVVSEIRKYNTNYQGAVFLLRKGDKISVRIPFTKSYFMNNQTSYFGAFLIRPVADVTESPTTSSQDPL</sequence>
<feature type="transmembrane region" description="Helical" evidence="6">
    <location>
        <begin position="12"/>
        <end position="32"/>
    </location>
</feature>
<keyword evidence="9" id="KW-1185">Reference proteome</keyword>
<dbReference type="GO" id="GO:0006955">
    <property type="term" value="P:immune response"/>
    <property type="evidence" value="ECO:0007669"/>
    <property type="project" value="InterPro"/>
</dbReference>
<evidence type="ECO:0000256" key="5">
    <source>
        <dbReference type="SAM" id="MobiDB-lite"/>
    </source>
</evidence>
<evidence type="ECO:0000259" key="7">
    <source>
        <dbReference type="PROSITE" id="PS50049"/>
    </source>
</evidence>
<dbReference type="GO" id="GO:0005615">
    <property type="term" value="C:extracellular space"/>
    <property type="evidence" value="ECO:0007669"/>
    <property type="project" value="UniProtKB-KW"/>
</dbReference>
<dbReference type="GO" id="GO:0016020">
    <property type="term" value="C:membrane"/>
    <property type="evidence" value="ECO:0007669"/>
    <property type="project" value="UniProtKB-SubCell"/>
</dbReference>
<evidence type="ECO:0000256" key="6">
    <source>
        <dbReference type="SAM" id="Phobius"/>
    </source>
</evidence>
<dbReference type="PANTHER" id="PTHR11471">
    <property type="entry name" value="TUMOR NECROSIS FACTOR FAMILY MEMBER"/>
    <property type="match status" value="1"/>
</dbReference>
<dbReference type="EMBL" id="JARQWQ010000002">
    <property type="protein sequence ID" value="KAK2573437.1"/>
    <property type="molecule type" value="Genomic_DNA"/>
</dbReference>
<feature type="domain" description="THD" evidence="7">
    <location>
        <begin position="305"/>
        <end position="434"/>
    </location>
</feature>